<keyword evidence="11 15" id="KW-1133">Transmembrane helix</keyword>
<dbReference type="GO" id="GO:0009791">
    <property type="term" value="P:post-embryonic development"/>
    <property type="evidence" value="ECO:0007669"/>
    <property type="project" value="UniProtKB-ARBA"/>
</dbReference>
<evidence type="ECO:0000256" key="2">
    <source>
        <dbReference type="ARBA" id="ARBA00008684"/>
    </source>
</evidence>
<dbReference type="InterPro" id="IPR017441">
    <property type="entry name" value="Protein_kinase_ATP_BS"/>
</dbReference>
<dbReference type="FunFam" id="3.80.10.10:FF:000228">
    <property type="entry name" value="Leucine-rich repeat receptor-like serine/threonine-protein kinase BAM1"/>
    <property type="match status" value="1"/>
</dbReference>
<feature type="chain" id="PRO_5041230998" description="Protein kinase domain-containing protein" evidence="16">
    <location>
        <begin position="26"/>
        <end position="977"/>
    </location>
</feature>
<evidence type="ECO:0000256" key="4">
    <source>
        <dbReference type="ARBA" id="ARBA00022679"/>
    </source>
</evidence>
<evidence type="ECO:0000256" key="7">
    <source>
        <dbReference type="ARBA" id="ARBA00022737"/>
    </source>
</evidence>
<keyword evidence="3" id="KW-0433">Leucine-rich repeat</keyword>
<evidence type="ECO:0000256" key="12">
    <source>
        <dbReference type="ARBA" id="ARBA00023136"/>
    </source>
</evidence>
<dbReference type="Pfam" id="PF23598">
    <property type="entry name" value="LRR_14"/>
    <property type="match status" value="1"/>
</dbReference>
<dbReference type="OMA" id="NIDMAGN"/>
<dbReference type="InterPro" id="IPR032675">
    <property type="entry name" value="LRR_dom_sf"/>
</dbReference>
<evidence type="ECO:0000256" key="10">
    <source>
        <dbReference type="ARBA" id="ARBA00022840"/>
    </source>
</evidence>
<dbReference type="InterPro" id="IPR013210">
    <property type="entry name" value="LRR_N_plant-typ"/>
</dbReference>
<keyword evidence="7" id="KW-0677">Repeat</keyword>
<evidence type="ECO:0000256" key="16">
    <source>
        <dbReference type="SAM" id="SignalP"/>
    </source>
</evidence>
<evidence type="ECO:0000313" key="18">
    <source>
        <dbReference type="EMBL" id="KAH9301088.1"/>
    </source>
</evidence>
<evidence type="ECO:0000259" key="17">
    <source>
        <dbReference type="PROSITE" id="PS50011"/>
    </source>
</evidence>
<dbReference type="InterPro" id="IPR001611">
    <property type="entry name" value="Leu-rich_rpt"/>
</dbReference>
<dbReference type="InterPro" id="IPR000719">
    <property type="entry name" value="Prot_kinase_dom"/>
</dbReference>
<comment type="similarity">
    <text evidence="2">Belongs to the protein kinase superfamily. Ser/Thr protein kinase family.</text>
</comment>
<dbReference type="Gene3D" id="3.80.10.10">
    <property type="entry name" value="Ribonuclease Inhibitor"/>
    <property type="match status" value="4"/>
</dbReference>
<dbReference type="GO" id="GO:0051707">
    <property type="term" value="P:response to other organism"/>
    <property type="evidence" value="ECO:0007669"/>
    <property type="project" value="UniProtKB-ARBA"/>
</dbReference>
<dbReference type="FunFam" id="3.30.200.20:FF:000530">
    <property type="entry name" value="receptor protein-tyrosine kinase CEPR1"/>
    <property type="match status" value="1"/>
</dbReference>
<evidence type="ECO:0000256" key="5">
    <source>
        <dbReference type="ARBA" id="ARBA00022692"/>
    </source>
</evidence>
<evidence type="ECO:0000313" key="19">
    <source>
        <dbReference type="Proteomes" id="UP000824469"/>
    </source>
</evidence>
<dbReference type="SMART" id="SM00220">
    <property type="entry name" value="S_TKc"/>
    <property type="match status" value="1"/>
</dbReference>
<evidence type="ECO:0000256" key="1">
    <source>
        <dbReference type="ARBA" id="ARBA00004167"/>
    </source>
</evidence>
<dbReference type="PANTHER" id="PTHR48056">
    <property type="entry name" value="LRR RECEPTOR-LIKE SERINE/THREONINE-PROTEIN KINASE-RELATED"/>
    <property type="match status" value="1"/>
</dbReference>
<keyword evidence="6 16" id="KW-0732">Signal</keyword>
<dbReference type="Pfam" id="PF08263">
    <property type="entry name" value="LRRNT_2"/>
    <property type="match status" value="1"/>
</dbReference>
<dbReference type="EMBL" id="JAHRHJ020000009">
    <property type="protein sequence ID" value="KAH9301088.1"/>
    <property type="molecule type" value="Genomic_DNA"/>
</dbReference>
<dbReference type="PROSITE" id="PS00107">
    <property type="entry name" value="PROTEIN_KINASE_ATP"/>
    <property type="match status" value="1"/>
</dbReference>
<evidence type="ECO:0000256" key="9">
    <source>
        <dbReference type="ARBA" id="ARBA00022777"/>
    </source>
</evidence>
<feature type="binding site" evidence="14">
    <location>
        <position position="694"/>
    </location>
    <ligand>
        <name>ATP</name>
        <dbReference type="ChEBI" id="CHEBI:30616"/>
    </ligand>
</feature>
<dbReference type="AlphaFoldDB" id="A0AA38FG63"/>
<comment type="subcellular location">
    <subcellularLocation>
        <location evidence="1">Membrane</location>
        <topology evidence="1">Single-pass membrane protein</topology>
    </subcellularLocation>
</comment>
<evidence type="ECO:0000256" key="3">
    <source>
        <dbReference type="ARBA" id="ARBA00022614"/>
    </source>
</evidence>
<dbReference type="GO" id="GO:0004672">
    <property type="term" value="F:protein kinase activity"/>
    <property type="evidence" value="ECO:0007669"/>
    <property type="project" value="InterPro"/>
</dbReference>
<dbReference type="InterPro" id="IPR050647">
    <property type="entry name" value="Plant_LRR-RLKs"/>
</dbReference>
<feature type="transmembrane region" description="Helical" evidence="15">
    <location>
        <begin position="614"/>
        <end position="635"/>
    </location>
</feature>
<dbReference type="InterPro" id="IPR055414">
    <property type="entry name" value="LRR_R13L4/SHOC2-like"/>
</dbReference>
<evidence type="ECO:0000256" key="8">
    <source>
        <dbReference type="ARBA" id="ARBA00022741"/>
    </source>
</evidence>
<dbReference type="PROSITE" id="PS50011">
    <property type="entry name" value="PROTEIN_KINASE_DOM"/>
    <property type="match status" value="1"/>
</dbReference>
<evidence type="ECO:0000256" key="6">
    <source>
        <dbReference type="ARBA" id="ARBA00022729"/>
    </source>
</evidence>
<dbReference type="PANTHER" id="PTHR48056:SF41">
    <property type="entry name" value="RECEPTOR-LIKE PROTEIN KINASE HAIKU2"/>
    <property type="match status" value="1"/>
</dbReference>
<evidence type="ECO:0000256" key="15">
    <source>
        <dbReference type="SAM" id="Phobius"/>
    </source>
</evidence>
<feature type="domain" description="Protein kinase" evidence="17">
    <location>
        <begin position="666"/>
        <end position="953"/>
    </location>
</feature>
<keyword evidence="4" id="KW-0808">Transferase</keyword>
<sequence>MAAATFRILFFLISFLGFLIRPSIADDDQVEILLAIKKNLQDPKNALSNWDNNNSPPVSPCKWNGITCNNESLVTGISLENTGLRGPFPSSLCGLNSLKVIQLGHNSLYGSIEDVVWNNCSQLETLNLTTNSLMGSLPDFSALNSLQALDLSVNNFSGKFPLSVTKLSTLRSLNLNDNPLDPSIIPQEIYSLKSLSILSLSNCSLFGTISPSIGNLTELVNLELSYNNLKGTIPREIARLTNLYQLELYNNFLAGEIPSGFSNLTSLKNFDASQNFLNGTLSELASLKNLASLQLYMNQFSGSIPNEFGEFLYLRDLSLYLNNLTGPVPQKLGSLSDLSAVDISENRLTGALPQDVCSRGKLVFFLAIQNSFTGGIPESYGNCFTLVRFRVNNNSLSGRVPLGIWGLPHAYIIDLSYNNFEGEMGREIKIAKNLSVFTIRNNNFSGSMPSEIGQALQLGKMDASNNQFSGEIPHEIGNLGILSNLVLQNNMLSGPIPDTLGLCKGLSEINLAGNKLNGPIPASFGSIQDLNSLNLSNNQLSGQIPNTLSALQLSLLDFSYNKLTGPVPTQLITLGSKNSFSGNIGLCVNGPISDSLSSCASSSSATKRRFHTRILIASFISASAVIIFVTGWVLYRKMYKAPESLSWDLKSFHRISFSEDEITRCLKEENMIGSGGSGKVYKGEISNGEKIAVKQLWIGNSAKLNHSKEETLRNRQFEMEVETLGCIRHRNIVKLYCCLSNRDSNLIVYEYMKNGSLWGRLHEVDMGPVLDWQKRYKIALGTAYGLAYLHHDCVPAIVHRDVKSSNILLDDDLEPRLADFGVAKCLQASGKGDSTAIIAGTHGYIAPEYAYTYRVSEKSDVYSFGVVLMELVTGKRPMEVEYGESKGIVHWISGKIVTKESAFEVLDERISRYNEEGMVKVLKIAVMCTTNLPALRPCMRDVAEMLFQADPSLGSSFSPNERTKLFLRLDRSVSSKI</sequence>
<dbReference type="Pfam" id="PF00560">
    <property type="entry name" value="LRR_1"/>
    <property type="match status" value="3"/>
</dbReference>
<accession>A0AA38FG63</accession>
<dbReference type="FunFam" id="3.80.10.10:FF:000233">
    <property type="entry name" value="Leucine-rich repeat receptor-like protein kinase TDR"/>
    <property type="match status" value="1"/>
</dbReference>
<evidence type="ECO:0000256" key="11">
    <source>
        <dbReference type="ARBA" id="ARBA00022989"/>
    </source>
</evidence>
<organism evidence="18 19">
    <name type="scientific">Taxus chinensis</name>
    <name type="common">Chinese yew</name>
    <name type="synonym">Taxus wallichiana var. chinensis</name>
    <dbReference type="NCBI Taxonomy" id="29808"/>
    <lineage>
        <taxon>Eukaryota</taxon>
        <taxon>Viridiplantae</taxon>
        <taxon>Streptophyta</taxon>
        <taxon>Embryophyta</taxon>
        <taxon>Tracheophyta</taxon>
        <taxon>Spermatophyta</taxon>
        <taxon>Pinopsida</taxon>
        <taxon>Pinidae</taxon>
        <taxon>Conifers II</taxon>
        <taxon>Cupressales</taxon>
        <taxon>Taxaceae</taxon>
        <taxon>Taxus</taxon>
    </lineage>
</organism>
<name>A0AA38FG63_TAXCH</name>
<keyword evidence="12 15" id="KW-0472">Membrane</keyword>
<dbReference type="GO" id="GO:0016020">
    <property type="term" value="C:membrane"/>
    <property type="evidence" value="ECO:0007669"/>
    <property type="project" value="UniProtKB-SubCell"/>
</dbReference>
<dbReference type="SUPFAM" id="SSF52058">
    <property type="entry name" value="L domain-like"/>
    <property type="match status" value="2"/>
</dbReference>
<dbReference type="Gene3D" id="1.10.510.10">
    <property type="entry name" value="Transferase(Phosphotransferase) domain 1"/>
    <property type="match status" value="1"/>
</dbReference>
<protein>
    <recommendedName>
        <fullName evidence="17">Protein kinase domain-containing protein</fullName>
    </recommendedName>
</protein>
<dbReference type="GO" id="GO:0033612">
    <property type="term" value="F:receptor serine/threonine kinase binding"/>
    <property type="evidence" value="ECO:0007669"/>
    <property type="project" value="TreeGrafter"/>
</dbReference>
<dbReference type="Gene3D" id="3.30.200.20">
    <property type="entry name" value="Phosphorylase Kinase, domain 1"/>
    <property type="match status" value="1"/>
</dbReference>
<keyword evidence="8 14" id="KW-0547">Nucleotide-binding</keyword>
<reference evidence="18 19" key="1">
    <citation type="journal article" date="2021" name="Nat. Plants">
        <title>The Taxus genome provides insights into paclitaxel biosynthesis.</title>
        <authorList>
            <person name="Xiong X."/>
            <person name="Gou J."/>
            <person name="Liao Q."/>
            <person name="Li Y."/>
            <person name="Zhou Q."/>
            <person name="Bi G."/>
            <person name="Li C."/>
            <person name="Du R."/>
            <person name="Wang X."/>
            <person name="Sun T."/>
            <person name="Guo L."/>
            <person name="Liang H."/>
            <person name="Lu P."/>
            <person name="Wu Y."/>
            <person name="Zhang Z."/>
            <person name="Ro D.K."/>
            <person name="Shang Y."/>
            <person name="Huang S."/>
            <person name="Yan J."/>
        </authorList>
    </citation>
    <scope>NUCLEOTIDE SEQUENCE [LARGE SCALE GENOMIC DNA]</scope>
    <source>
        <strain evidence="18">Ta-2019</strain>
    </source>
</reference>
<dbReference type="FunFam" id="3.80.10.10:FF:000453">
    <property type="entry name" value="Leucine-rich receptor-like protein kinase family protein"/>
    <property type="match status" value="1"/>
</dbReference>
<dbReference type="GO" id="GO:0006952">
    <property type="term" value="P:defense response"/>
    <property type="evidence" value="ECO:0007669"/>
    <property type="project" value="UniProtKB-ARBA"/>
</dbReference>
<dbReference type="InterPro" id="IPR008271">
    <property type="entry name" value="Ser/Thr_kinase_AS"/>
</dbReference>
<feature type="signal peptide" evidence="16">
    <location>
        <begin position="1"/>
        <end position="25"/>
    </location>
</feature>
<dbReference type="InterPro" id="IPR011009">
    <property type="entry name" value="Kinase-like_dom_sf"/>
</dbReference>
<evidence type="ECO:0000256" key="13">
    <source>
        <dbReference type="ARBA" id="ARBA00023180"/>
    </source>
</evidence>
<comment type="caution">
    <text evidence="18">The sequence shown here is derived from an EMBL/GenBank/DDBJ whole genome shotgun (WGS) entry which is preliminary data.</text>
</comment>
<evidence type="ECO:0000256" key="14">
    <source>
        <dbReference type="PROSITE-ProRule" id="PRU10141"/>
    </source>
</evidence>
<dbReference type="Proteomes" id="UP000824469">
    <property type="component" value="Unassembled WGS sequence"/>
</dbReference>
<dbReference type="PROSITE" id="PS00108">
    <property type="entry name" value="PROTEIN_KINASE_ST"/>
    <property type="match status" value="1"/>
</dbReference>
<keyword evidence="9" id="KW-0418">Kinase</keyword>
<keyword evidence="5 15" id="KW-0812">Transmembrane</keyword>
<keyword evidence="10 14" id="KW-0067">ATP-binding</keyword>
<keyword evidence="13" id="KW-0325">Glycoprotein</keyword>
<dbReference type="SUPFAM" id="SSF56112">
    <property type="entry name" value="Protein kinase-like (PK-like)"/>
    <property type="match status" value="1"/>
</dbReference>
<dbReference type="Pfam" id="PF00069">
    <property type="entry name" value="Pkinase"/>
    <property type="match status" value="1"/>
</dbReference>
<dbReference type="FunFam" id="1.10.510.10:FF:000365">
    <property type="entry name" value="Leucine-rich repeat receptor-like serine/threonine-protein kinase At1g17230"/>
    <property type="match status" value="1"/>
</dbReference>
<dbReference type="GO" id="GO:0005524">
    <property type="term" value="F:ATP binding"/>
    <property type="evidence" value="ECO:0007669"/>
    <property type="project" value="UniProtKB-UniRule"/>
</dbReference>
<gene>
    <name evidence="18" type="ORF">KI387_012671</name>
</gene>
<proteinExistence type="inferred from homology"/>
<dbReference type="PROSITE" id="PS51450">
    <property type="entry name" value="LRR"/>
    <property type="match status" value="1"/>
</dbReference>
<keyword evidence="19" id="KW-1185">Reference proteome</keyword>